<keyword evidence="4" id="KW-1185">Reference proteome</keyword>
<dbReference type="Proteomes" id="UP000646749">
    <property type="component" value="Unassembled WGS sequence"/>
</dbReference>
<evidence type="ECO:0000313" key="4">
    <source>
        <dbReference type="Proteomes" id="UP000646749"/>
    </source>
</evidence>
<dbReference type="InterPro" id="IPR025698">
    <property type="entry name" value="2TM_dom"/>
</dbReference>
<evidence type="ECO:0000259" key="2">
    <source>
        <dbReference type="Pfam" id="PF13239"/>
    </source>
</evidence>
<accession>A0ABQ4EDI5</accession>
<keyword evidence="1" id="KW-0812">Transmembrane</keyword>
<feature type="transmembrane region" description="Helical" evidence="1">
    <location>
        <begin position="48"/>
        <end position="69"/>
    </location>
</feature>
<proteinExistence type="predicted"/>
<feature type="domain" description="2TM" evidence="2">
    <location>
        <begin position="20"/>
        <end position="70"/>
    </location>
</feature>
<sequence>MRGPSFLTMRSTTNGAAARWGLRIHALWYVLANVGQVFTWYYATPEQFFWPLWSIVGWGVGLAFHAWAVNRNRHRI</sequence>
<comment type="caution">
    <text evidence="3">The sequence shown here is derived from an EMBL/GenBank/DDBJ whole genome shotgun (WGS) entry which is preliminary data.</text>
</comment>
<keyword evidence="1" id="KW-0472">Membrane</keyword>
<reference evidence="3 4" key="1">
    <citation type="submission" date="2021-01" db="EMBL/GenBank/DDBJ databases">
        <title>Whole genome shotgun sequence of Plantactinospora endophytica NBRC 110450.</title>
        <authorList>
            <person name="Komaki H."/>
            <person name="Tamura T."/>
        </authorList>
    </citation>
    <scope>NUCLEOTIDE SEQUENCE [LARGE SCALE GENOMIC DNA]</scope>
    <source>
        <strain evidence="3 4">NBRC 110450</strain>
    </source>
</reference>
<organism evidence="3 4">
    <name type="scientific">Plantactinospora endophytica</name>
    <dbReference type="NCBI Taxonomy" id="673535"/>
    <lineage>
        <taxon>Bacteria</taxon>
        <taxon>Bacillati</taxon>
        <taxon>Actinomycetota</taxon>
        <taxon>Actinomycetes</taxon>
        <taxon>Micromonosporales</taxon>
        <taxon>Micromonosporaceae</taxon>
        <taxon>Plantactinospora</taxon>
    </lineage>
</organism>
<evidence type="ECO:0000256" key="1">
    <source>
        <dbReference type="SAM" id="Phobius"/>
    </source>
</evidence>
<name>A0ABQ4EDI5_9ACTN</name>
<gene>
    <name evidence="3" type="ORF">Pen02_72480</name>
</gene>
<dbReference type="EMBL" id="BONW01000042">
    <property type="protein sequence ID" value="GIG92312.1"/>
    <property type="molecule type" value="Genomic_DNA"/>
</dbReference>
<protein>
    <recommendedName>
        <fullName evidence="2">2TM domain-containing protein</fullName>
    </recommendedName>
</protein>
<dbReference type="Pfam" id="PF13239">
    <property type="entry name" value="2TM"/>
    <property type="match status" value="1"/>
</dbReference>
<evidence type="ECO:0000313" key="3">
    <source>
        <dbReference type="EMBL" id="GIG92312.1"/>
    </source>
</evidence>
<feature type="transmembrane region" description="Helical" evidence="1">
    <location>
        <begin position="20"/>
        <end position="42"/>
    </location>
</feature>
<keyword evidence="1" id="KW-1133">Transmembrane helix</keyword>